<dbReference type="EMBL" id="KV454487">
    <property type="protein sequence ID" value="ODV59176.1"/>
    <property type="molecule type" value="Genomic_DNA"/>
</dbReference>
<dbReference type="InterPro" id="IPR055122">
    <property type="entry name" value="Med14_N"/>
</dbReference>
<feature type="compositionally biased region" description="Low complexity" evidence="2">
    <location>
        <begin position="11"/>
        <end position="39"/>
    </location>
</feature>
<name>A0A1D2VC11_9ASCO</name>
<gene>
    <name evidence="4" type="ORF">ASCRUDRAFT_87626</name>
</gene>
<evidence type="ECO:0000313" key="5">
    <source>
        <dbReference type="Proteomes" id="UP000095038"/>
    </source>
</evidence>
<dbReference type="AlphaFoldDB" id="A0A1D2VC11"/>
<dbReference type="Proteomes" id="UP000095038">
    <property type="component" value="Unassembled WGS sequence"/>
</dbReference>
<organism evidence="4 5">
    <name type="scientific">Ascoidea rubescens DSM 1968</name>
    <dbReference type="NCBI Taxonomy" id="1344418"/>
    <lineage>
        <taxon>Eukaryota</taxon>
        <taxon>Fungi</taxon>
        <taxon>Dikarya</taxon>
        <taxon>Ascomycota</taxon>
        <taxon>Saccharomycotina</taxon>
        <taxon>Saccharomycetes</taxon>
        <taxon>Ascoideaceae</taxon>
        <taxon>Ascoidea</taxon>
    </lineage>
</organism>
<evidence type="ECO:0000313" key="4">
    <source>
        <dbReference type="EMBL" id="ODV59176.1"/>
    </source>
</evidence>
<dbReference type="RefSeq" id="XP_020045483.1">
    <property type="nucleotide sequence ID" value="XM_020194971.1"/>
</dbReference>
<evidence type="ECO:0000256" key="1">
    <source>
        <dbReference type="RuleBase" id="RU365082"/>
    </source>
</evidence>
<dbReference type="InParanoid" id="A0A1D2VC11"/>
<dbReference type="GeneID" id="30968607"/>
<keyword evidence="5" id="KW-1185">Reference proteome</keyword>
<proteinExistence type="inferred from homology"/>
<accession>A0A1D2VC11</accession>
<comment type="subcellular location">
    <subcellularLocation>
        <location evidence="1">Nucleus</location>
    </subcellularLocation>
</comment>
<dbReference type="OrthoDB" id="205099at2759"/>
<evidence type="ECO:0000256" key="2">
    <source>
        <dbReference type="SAM" id="MobiDB-lite"/>
    </source>
</evidence>
<keyword evidence="1" id="KW-0805">Transcription regulation</keyword>
<dbReference type="GO" id="GO:0003712">
    <property type="term" value="F:transcription coregulator activity"/>
    <property type="evidence" value="ECO:0007669"/>
    <property type="project" value="UniProtKB-UniRule"/>
</dbReference>
<feature type="region of interest" description="Disordered" evidence="2">
    <location>
        <begin position="1"/>
        <end position="44"/>
    </location>
</feature>
<dbReference type="Pfam" id="PF08638">
    <property type="entry name" value="Med14"/>
    <property type="match status" value="1"/>
</dbReference>
<comment type="function">
    <text evidence="1">Component of the Mediator complex, a coactivator involved in the regulated transcription of nearly all RNA polymerase II-dependent genes. Mediator functions as a bridge to convey information from gene-specific regulatory proteins to the basal RNA polymerase II transcription machinery. Mediator is recruited to promoters by direct interactions with regulatory proteins and serves as a scaffold for the assembly of a functional preinitiation complex with RNA polymerase II and the general transcription factors.</text>
</comment>
<sequence>MIDSVNENTGNHSSNTPINPSSSNTNDNANDNTSDNTSSHNIDPTLNEDTNIIPHITQNIFPYSSILSNLSIQSYNSLFQLIKSLSLSNNTSSLSFGSTTNIENKKKFLALLIHLKRLFIKSYVLNKWLEISLSSIKLIDLLNWLRSLNCNFDFLLSNLKQIKLNLNNAKLPMEDLITSFITLSINNNNINILNINALINNNLRLNNLSLLNTNNLFNYPLLSNSFIHSYLSNISSLLNLKLSSLFNTTTTTTNNLSSIPSINSINSPSFISSIHINTSLTKSLILKNYKIENAKLYISIKNHFNLILTLKDNHNIKTKINPLPKTLFLNL</sequence>
<dbReference type="GO" id="GO:0016592">
    <property type="term" value="C:mediator complex"/>
    <property type="evidence" value="ECO:0007669"/>
    <property type="project" value="UniProtKB-UniRule"/>
</dbReference>
<keyword evidence="1" id="KW-0010">Activator</keyword>
<reference evidence="5" key="1">
    <citation type="submission" date="2016-05" db="EMBL/GenBank/DDBJ databases">
        <title>Comparative genomics of biotechnologically important yeasts.</title>
        <authorList>
            <consortium name="DOE Joint Genome Institute"/>
            <person name="Riley R."/>
            <person name="Haridas S."/>
            <person name="Wolfe K.H."/>
            <person name="Lopes M.R."/>
            <person name="Hittinger C.T."/>
            <person name="Goker M."/>
            <person name="Salamov A."/>
            <person name="Wisecaver J."/>
            <person name="Long T.M."/>
            <person name="Aerts A.L."/>
            <person name="Barry K."/>
            <person name="Choi C."/>
            <person name="Clum A."/>
            <person name="Coughlan A.Y."/>
            <person name="Deshpande S."/>
            <person name="Douglass A.P."/>
            <person name="Hanson S.J."/>
            <person name="Klenk H.-P."/>
            <person name="Labutti K."/>
            <person name="Lapidus A."/>
            <person name="Lindquist E."/>
            <person name="Lipzen A."/>
            <person name="Meier-Kolthoff J.P."/>
            <person name="Ohm R.A."/>
            <person name="Otillar R.P."/>
            <person name="Pangilinan J."/>
            <person name="Peng Y."/>
            <person name="Rokas A."/>
            <person name="Rosa C.A."/>
            <person name="Scheuner C."/>
            <person name="Sibirny A.A."/>
            <person name="Slot J.C."/>
            <person name="Stielow J.B."/>
            <person name="Sun H."/>
            <person name="Kurtzman C.P."/>
            <person name="Blackwell M."/>
            <person name="Grigoriev I.V."/>
            <person name="Jeffries T.W."/>
        </authorList>
    </citation>
    <scope>NUCLEOTIDE SEQUENCE [LARGE SCALE GENOMIC DNA]</scope>
    <source>
        <strain evidence="5">DSM 1968</strain>
    </source>
</reference>
<dbReference type="STRING" id="1344418.A0A1D2VC11"/>
<evidence type="ECO:0000259" key="3">
    <source>
        <dbReference type="Pfam" id="PF08638"/>
    </source>
</evidence>
<comment type="similarity">
    <text evidence="1">Belongs to the Mediator complex subunit 14 family.</text>
</comment>
<protein>
    <recommendedName>
        <fullName evidence="1">Mediator of RNA polymerase II transcription subunit 14</fullName>
    </recommendedName>
    <alternativeName>
        <fullName evidence="1">Mediator complex subunit 14</fullName>
    </alternativeName>
</protein>
<keyword evidence="1" id="KW-0539">Nucleus</keyword>
<keyword evidence="1" id="KW-0804">Transcription</keyword>
<comment type="subunit">
    <text evidence="1">Component of the Mediator complex.</text>
</comment>
<feature type="domain" description="Mediator complex subunit MED14 N-terminal" evidence="3">
    <location>
        <begin position="61"/>
        <end position="186"/>
    </location>
</feature>
<feature type="compositionally biased region" description="Polar residues" evidence="2">
    <location>
        <begin position="1"/>
        <end position="10"/>
    </location>
</feature>